<feature type="domain" description="Alsin helical array" evidence="2">
    <location>
        <begin position="33"/>
        <end position="114"/>
    </location>
</feature>
<organism evidence="3 4">
    <name type="scientific">Eragrostis curvula</name>
    <name type="common">weeping love grass</name>
    <dbReference type="NCBI Taxonomy" id="38414"/>
    <lineage>
        <taxon>Eukaryota</taxon>
        <taxon>Viridiplantae</taxon>
        <taxon>Streptophyta</taxon>
        <taxon>Embryophyta</taxon>
        <taxon>Tracheophyta</taxon>
        <taxon>Spermatophyta</taxon>
        <taxon>Magnoliopsida</taxon>
        <taxon>Liliopsida</taxon>
        <taxon>Poales</taxon>
        <taxon>Poaceae</taxon>
        <taxon>PACMAD clade</taxon>
        <taxon>Chloridoideae</taxon>
        <taxon>Eragrostideae</taxon>
        <taxon>Eragrostidinae</taxon>
        <taxon>Eragrostis</taxon>
    </lineage>
</organism>
<evidence type="ECO:0000256" key="1">
    <source>
        <dbReference type="SAM" id="MobiDB-lite"/>
    </source>
</evidence>
<evidence type="ECO:0000313" key="4">
    <source>
        <dbReference type="Proteomes" id="UP000324897"/>
    </source>
</evidence>
<name>A0A5J9URV6_9POAL</name>
<dbReference type="InterPro" id="IPR059093">
    <property type="entry name" value="HA_Alsin"/>
</dbReference>
<dbReference type="AlphaFoldDB" id="A0A5J9URV6"/>
<comment type="caution">
    <text evidence="3">The sequence shown here is derived from an EMBL/GenBank/DDBJ whole genome shotgun (WGS) entry which is preliminary data.</text>
</comment>
<dbReference type="OrthoDB" id="685097at2759"/>
<keyword evidence="4" id="KW-1185">Reference proteome</keyword>
<reference evidence="3 4" key="1">
    <citation type="journal article" date="2019" name="Sci. Rep.">
        <title>A high-quality genome of Eragrostis curvula grass provides insights into Poaceae evolution and supports new strategies to enhance forage quality.</title>
        <authorList>
            <person name="Carballo J."/>
            <person name="Santos B.A.C.M."/>
            <person name="Zappacosta D."/>
            <person name="Garbus I."/>
            <person name="Selva J.P."/>
            <person name="Gallo C.A."/>
            <person name="Diaz A."/>
            <person name="Albertini E."/>
            <person name="Caccamo M."/>
            <person name="Echenique V."/>
        </authorList>
    </citation>
    <scope>NUCLEOTIDE SEQUENCE [LARGE SCALE GENOMIC DNA]</scope>
    <source>
        <strain evidence="4">cv. Victoria</strain>
        <tissue evidence="3">Leaf</tissue>
    </source>
</reference>
<evidence type="ECO:0000313" key="3">
    <source>
        <dbReference type="EMBL" id="TVU26542.1"/>
    </source>
</evidence>
<protein>
    <recommendedName>
        <fullName evidence="2">Alsin helical array domain-containing protein</fullName>
    </recommendedName>
</protein>
<feature type="compositionally biased region" description="Low complexity" evidence="1">
    <location>
        <begin position="69"/>
        <end position="89"/>
    </location>
</feature>
<dbReference type="Proteomes" id="UP000324897">
    <property type="component" value="Chromosome 2"/>
</dbReference>
<dbReference type="Pfam" id="PF26202">
    <property type="entry name" value="HA_Alsin"/>
    <property type="match status" value="1"/>
</dbReference>
<proteinExistence type="predicted"/>
<dbReference type="Gramene" id="TVU26542">
    <property type="protein sequence ID" value="TVU26542"/>
    <property type="gene ID" value="EJB05_29094"/>
</dbReference>
<evidence type="ECO:0000259" key="2">
    <source>
        <dbReference type="Pfam" id="PF26202"/>
    </source>
</evidence>
<gene>
    <name evidence="3" type="ORF">EJB05_29094</name>
</gene>
<feature type="non-terminal residue" evidence="3">
    <location>
        <position position="1"/>
    </location>
</feature>
<feature type="region of interest" description="Disordered" evidence="1">
    <location>
        <begin position="65"/>
        <end position="93"/>
    </location>
</feature>
<sequence length="148" mass="16090">MAWAMDAVVDATELWALDTYRGVARVRPTHPVVSLDEPHIVSFVVSESTVSHYFNASPSSSNCLETKSQAENASNNNNTAQSSSNSISSVTPKHPLKAASPAMMFAALEEIPSLAREDMLKAYRILCHDNTGRRFESLLGLPVSLRNG</sequence>
<accession>A0A5J9URV6</accession>
<dbReference type="EMBL" id="RWGY01000013">
    <property type="protein sequence ID" value="TVU26542.1"/>
    <property type="molecule type" value="Genomic_DNA"/>
</dbReference>